<proteinExistence type="predicted"/>
<dbReference type="AlphaFoldDB" id="A0AAD6YSD2"/>
<evidence type="ECO:0000313" key="2">
    <source>
        <dbReference type="EMBL" id="KAJ7228252.1"/>
    </source>
</evidence>
<evidence type="ECO:0000256" key="1">
    <source>
        <dbReference type="SAM" id="MobiDB-lite"/>
    </source>
</evidence>
<evidence type="ECO:0000313" key="3">
    <source>
        <dbReference type="Proteomes" id="UP001219525"/>
    </source>
</evidence>
<accession>A0AAD6YSD2</accession>
<protein>
    <submittedName>
        <fullName evidence="2">Uncharacterized protein</fullName>
    </submittedName>
</protein>
<name>A0AAD6YSD2_9AGAR</name>
<reference evidence="2" key="1">
    <citation type="submission" date="2023-03" db="EMBL/GenBank/DDBJ databases">
        <title>Massive genome expansion in bonnet fungi (Mycena s.s.) driven by repeated elements and novel gene families across ecological guilds.</title>
        <authorList>
            <consortium name="Lawrence Berkeley National Laboratory"/>
            <person name="Harder C.B."/>
            <person name="Miyauchi S."/>
            <person name="Viragh M."/>
            <person name="Kuo A."/>
            <person name="Thoen E."/>
            <person name="Andreopoulos B."/>
            <person name="Lu D."/>
            <person name="Skrede I."/>
            <person name="Drula E."/>
            <person name="Henrissat B."/>
            <person name="Morin E."/>
            <person name="Kohler A."/>
            <person name="Barry K."/>
            <person name="LaButti K."/>
            <person name="Morin E."/>
            <person name="Salamov A."/>
            <person name="Lipzen A."/>
            <person name="Mereny Z."/>
            <person name="Hegedus B."/>
            <person name="Baldrian P."/>
            <person name="Stursova M."/>
            <person name="Weitz H."/>
            <person name="Taylor A."/>
            <person name="Grigoriev I.V."/>
            <person name="Nagy L.G."/>
            <person name="Martin F."/>
            <person name="Kauserud H."/>
        </authorList>
    </citation>
    <scope>NUCLEOTIDE SEQUENCE</scope>
    <source>
        <strain evidence="2">9144</strain>
    </source>
</reference>
<feature type="region of interest" description="Disordered" evidence="1">
    <location>
        <begin position="328"/>
        <end position="348"/>
    </location>
</feature>
<dbReference type="EMBL" id="JARJCW010000002">
    <property type="protein sequence ID" value="KAJ7228252.1"/>
    <property type="molecule type" value="Genomic_DNA"/>
</dbReference>
<comment type="caution">
    <text evidence="2">The sequence shown here is derived from an EMBL/GenBank/DDBJ whole genome shotgun (WGS) entry which is preliminary data.</text>
</comment>
<gene>
    <name evidence="2" type="ORF">GGX14DRAFT_384750</name>
</gene>
<dbReference type="Proteomes" id="UP001219525">
    <property type="component" value="Unassembled WGS sequence"/>
</dbReference>
<sequence>MSWILLATVGSLQATLFRMSFNGTLSISGIHPFSLAKTQSGKFSKSQIFQGIPFSGSTEPSLFRNPPPAHSSHNPPFIVLSSCSASRFLNSPKRASGHFHAENEGRLFQTPLNKVLPPHPPLRQASDSIHSLALVRGANHIAMSSASKSFASLAVKRHQYFAKLRDTITGLLLRFAAEDHYIFLSLITDTPNTAVSPSSTPTTPTPSSVRPARAYAKNISETYALKLQHGDFTIDVQDRAVTESYRILAASKHKAYWFIADNTPPSSFEVTVPYFPFFHPKDDLAITTVIGEQHCHTYSVLDLTHPALTLDYQPWVITRGPLRYLEPAKTRRMSDASPSPSPTKVSRSSSAFSSSVVARTSHSASSSFLSQGVIDISDTDDDVSALASSQDPFLIPTPTPRKTTPWPLKYTVDMDLGFSAMDKHSGVAIDAFTDAFPKSKFASTTYYAHRKAWTHLDAGAIADRVKIGRAPGGEWKPLYKSYIPTVDIVQEILKFFYKKSHPSRQNLATALAAVDQENIVIDWAYVCQEPAANSEERATDNYIQQLFHANTVSLPEGLVLPELIACSTIQPPLRKHVVPVIDSEKWSTKDWNIYKLWKFILRDSRRPSVVNLPRVLAIDETDLYEDNGSGPTSMHRFNKLRVHLYTQEPDAAHLDKDQEIPADAGLVMAKTKTVLEDLFSIWRPSNSTSPFTVSYALPGFGTDPVLLYTFDRGLHTADDNFPASAWAQAQWSPALKTHRSDHYLPILGPPDALRILFYFQIYELPASTATPVTTPVVVPPVILAPSIGPPPPAPAPAPATSILTKGQARANQKAAAATAWMLAKYGGRTALQQLRQTAMLEPGEPDSASAASDTAKSQKKGKQSCSVIVEWAACVGDIIKKHQHQSYPAELNLQGKFTQKSFEDLFGRLSPWINTACEIDTLMKHKEMEYSVAAFANLMESIEDPNAEPVGLSRFLAYLKTQEPDIE</sequence>
<keyword evidence="3" id="KW-1185">Reference proteome</keyword>
<organism evidence="2 3">
    <name type="scientific">Mycena pura</name>
    <dbReference type="NCBI Taxonomy" id="153505"/>
    <lineage>
        <taxon>Eukaryota</taxon>
        <taxon>Fungi</taxon>
        <taxon>Dikarya</taxon>
        <taxon>Basidiomycota</taxon>
        <taxon>Agaricomycotina</taxon>
        <taxon>Agaricomycetes</taxon>
        <taxon>Agaricomycetidae</taxon>
        <taxon>Agaricales</taxon>
        <taxon>Marasmiineae</taxon>
        <taxon>Mycenaceae</taxon>
        <taxon>Mycena</taxon>
    </lineage>
</organism>